<evidence type="ECO:0000256" key="5">
    <source>
        <dbReference type="SAM" id="Phobius"/>
    </source>
</evidence>
<sequence>MISLTSPASYLLTALILFAAIFGRYVLFSWSFWWLFKVSMKTQFAHRAVQTRPRKPGQDRREIGWSLLTSFIFTGIAVAILAAHQAGYTQIYTDWQAYPLVWYPVSIALVLFIHETYYYWLHRWMHRPGVYKRVHQTHHDSITTSPWTSFSFHPIESTLQAIVIPALTFVIPLHFSAVGLILLIMTVSSAINHLNTEIYPRDFNRHWLGRWLIGATHHSLHHTQFRFNYGLYFTFWDKWMKTESPDFHRLFGEKTGKRMKNEE</sequence>
<evidence type="ECO:0000259" key="6">
    <source>
        <dbReference type="Pfam" id="PF04116"/>
    </source>
</evidence>
<evidence type="ECO:0000256" key="3">
    <source>
        <dbReference type="ARBA" id="ARBA00022989"/>
    </source>
</evidence>
<feature type="transmembrane region" description="Helical" evidence="5">
    <location>
        <begin position="100"/>
        <end position="120"/>
    </location>
</feature>
<dbReference type="RefSeq" id="WP_186736560.1">
    <property type="nucleotide sequence ID" value="NZ_VFIA01000005.1"/>
</dbReference>
<evidence type="ECO:0000256" key="2">
    <source>
        <dbReference type="ARBA" id="ARBA00022692"/>
    </source>
</evidence>
<comment type="subcellular location">
    <subcellularLocation>
        <location evidence="1">Membrane</location>
    </subcellularLocation>
</comment>
<name>A0ABR6W2C3_9BACT</name>
<evidence type="ECO:0000256" key="1">
    <source>
        <dbReference type="ARBA" id="ARBA00004370"/>
    </source>
</evidence>
<comment type="caution">
    <text evidence="7">The sequence shown here is derived from an EMBL/GenBank/DDBJ whole genome shotgun (WGS) entry which is preliminary data.</text>
</comment>
<keyword evidence="8" id="KW-1185">Reference proteome</keyword>
<keyword evidence="2 5" id="KW-0812">Transmembrane</keyword>
<keyword evidence="3 5" id="KW-1133">Transmembrane helix</keyword>
<accession>A0ABR6W2C3</accession>
<reference evidence="7 8" key="1">
    <citation type="submission" date="2019-06" db="EMBL/GenBank/DDBJ databases">
        <title>Spirosoma utsteinense sp. nov. isolated from Antarctic ice-free soils.</title>
        <authorList>
            <person name="Tahon G."/>
        </authorList>
    </citation>
    <scope>NUCLEOTIDE SEQUENCE [LARGE SCALE GENOMIC DNA]</scope>
    <source>
        <strain evidence="7 8">LMG 31447</strain>
    </source>
</reference>
<evidence type="ECO:0000313" key="7">
    <source>
        <dbReference type="EMBL" id="MBC3790748.1"/>
    </source>
</evidence>
<dbReference type="PANTHER" id="PTHR11863">
    <property type="entry name" value="STEROL DESATURASE"/>
    <property type="match status" value="1"/>
</dbReference>
<evidence type="ECO:0000256" key="4">
    <source>
        <dbReference type="ARBA" id="ARBA00023136"/>
    </source>
</evidence>
<gene>
    <name evidence="7" type="ORF">FH603_1239</name>
</gene>
<proteinExistence type="predicted"/>
<organism evidence="7 8">
    <name type="scientific">Spirosoma utsteinense</name>
    <dbReference type="NCBI Taxonomy" id="2585773"/>
    <lineage>
        <taxon>Bacteria</taxon>
        <taxon>Pseudomonadati</taxon>
        <taxon>Bacteroidota</taxon>
        <taxon>Cytophagia</taxon>
        <taxon>Cytophagales</taxon>
        <taxon>Cytophagaceae</taxon>
        <taxon>Spirosoma</taxon>
    </lineage>
</organism>
<feature type="domain" description="Fatty acid hydroxylase" evidence="6">
    <location>
        <begin position="108"/>
        <end position="242"/>
    </location>
</feature>
<feature type="transmembrane region" description="Helical" evidence="5">
    <location>
        <begin position="161"/>
        <end position="185"/>
    </location>
</feature>
<dbReference type="EMBL" id="VFIA01000005">
    <property type="protein sequence ID" value="MBC3790748.1"/>
    <property type="molecule type" value="Genomic_DNA"/>
</dbReference>
<protein>
    <submittedName>
        <fullName evidence="7">Sterol desaturase/sphingolipid hydroxylase (Fatty acid hydroxylase superfamily)</fullName>
    </submittedName>
</protein>
<keyword evidence="4 5" id="KW-0472">Membrane</keyword>
<evidence type="ECO:0000313" key="8">
    <source>
        <dbReference type="Proteomes" id="UP000700732"/>
    </source>
</evidence>
<dbReference type="InterPro" id="IPR006694">
    <property type="entry name" value="Fatty_acid_hydroxylase"/>
</dbReference>
<feature type="transmembrane region" description="Helical" evidence="5">
    <location>
        <begin position="63"/>
        <end position="88"/>
    </location>
</feature>
<dbReference type="Proteomes" id="UP000700732">
    <property type="component" value="Unassembled WGS sequence"/>
</dbReference>
<dbReference type="Pfam" id="PF04116">
    <property type="entry name" value="FA_hydroxylase"/>
    <property type="match status" value="1"/>
</dbReference>
<dbReference type="InterPro" id="IPR050307">
    <property type="entry name" value="Sterol_Desaturase_Related"/>
</dbReference>
<feature type="transmembrane region" description="Helical" evidence="5">
    <location>
        <begin position="12"/>
        <end position="36"/>
    </location>
</feature>